<protein>
    <submittedName>
        <fullName evidence="4">Alpha/beta-hydrolase</fullName>
    </submittedName>
</protein>
<keyword evidence="5" id="KW-1185">Reference proteome</keyword>
<dbReference type="InterPro" id="IPR000073">
    <property type="entry name" value="AB_hydrolase_1"/>
</dbReference>
<dbReference type="Proteomes" id="UP000240883">
    <property type="component" value="Unassembled WGS sequence"/>
</dbReference>
<dbReference type="EMBL" id="KZ678144">
    <property type="protein sequence ID" value="PSN61420.1"/>
    <property type="molecule type" value="Genomic_DNA"/>
</dbReference>
<reference evidence="4 5" key="1">
    <citation type="journal article" date="2018" name="Front. Microbiol.">
        <title>Genome-Wide Analysis of Corynespora cassiicola Leaf Fall Disease Putative Effectors.</title>
        <authorList>
            <person name="Lopez D."/>
            <person name="Ribeiro S."/>
            <person name="Label P."/>
            <person name="Fumanal B."/>
            <person name="Venisse J.S."/>
            <person name="Kohler A."/>
            <person name="de Oliveira R.R."/>
            <person name="Labutti K."/>
            <person name="Lipzen A."/>
            <person name="Lail K."/>
            <person name="Bauer D."/>
            <person name="Ohm R.A."/>
            <person name="Barry K.W."/>
            <person name="Spatafora J."/>
            <person name="Grigoriev I.V."/>
            <person name="Martin F.M."/>
            <person name="Pujade-Renaud V."/>
        </authorList>
    </citation>
    <scope>NUCLEOTIDE SEQUENCE [LARGE SCALE GENOMIC DNA]</scope>
    <source>
        <strain evidence="4 5">Philippines</strain>
    </source>
</reference>
<name>A0A2T2N7R2_CORCC</name>
<dbReference type="Pfam" id="PF12697">
    <property type="entry name" value="Abhydrolase_6"/>
    <property type="match status" value="1"/>
</dbReference>
<dbReference type="GO" id="GO:0016787">
    <property type="term" value="F:hydrolase activity"/>
    <property type="evidence" value="ECO:0007669"/>
    <property type="project" value="UniProtKB-KW"/>
</dbReference>
<evidence type="ECO:0000313" key="5">
    <source>
        <dbReference type="Proteomes" id="UP000240883"/>
    </source>
</evidence>
<comment type="similarity">
    <text evidence="2">Belongs to the AB hydrolase superfamily. Epoxide hydrolase family.</text>
</comment>
<evidence type="ECO:0000256" key="1">
    <source>
        <dbReference type="ARBA" id="ARBA00022801"/>
    </source>
</evidence>
<dbReference type="Gene3D" id="3.40.50.1820">
    <property type="entry name" value="alpha/beta hydrolase"/>
    <property type="match status" value="1"/>
</dbReference>
<dbReference type="InterPro" id="IPR029058">
    <property type="entry name" value="AB_hydrolase_fold"/>
</dbReference>
<accession>A0A2T2N7R2</accession>
<dbReference type="STRING" id="1448308.A0A2T2N7R2"/>
<organism evidence="4 5">
    <name type="scientific">Corynespora cassiicola Philippines</name>
    <dbReference type="NCBI Taxonomy" id="1448308"/>
    <lineage>
        <taxon>Eukaryota</taxon>
        <taxon>Fungi</taxon>
        <taxon>Dikarya</taxon>
        <taxon>Ascomycota</taxon>
        <taxon>Pezizomycotina</taxon>
        <taxon>Dothideomycetes</taxon>
        <taxon>Pleosporomycetidae</taxon>
        <taxon>Pleosporales</taxon>
        <taxon>Corynesporascaceae</taxon>
        <taxon>Corynespora</taxon>
    </lineage>
</organism>
<dbReference type="SUPFAM" id="SSF53474">
    <property type="entry name" value="alpha/beta-Hydrolases"/>
    <property type="match status" value="1"/>
</dbReference>
<sequence>MTTAALNTQDAKLASLGMQKTIVNAENVVTYSRGLGAASEENPVLVLVHGYPQSTYMWRHLIPLLPKSSPIFAPDLPGYGGSQRIPKNDKLSIGTTLLSALRTELNRTSSGPPRPSIPIILIGHDRGARIAHRLAVSGVPGFRIQAACLIDIVPTTTQWAAFADPKQSMGYFHFPLLANVEIARGLIAAYGGPRWVREMVARWAGSGLRRIEEEGGMEVYAGFFESADVVEATCEDYAAGATVDVEAQWHDQEAGRKIEVPVLLVYSGVSIGSRFDFGTVWNDWVKEGVEITKHPLGDGAGHFGAEEAPEETAAALKKWFQGLGLSLGD</sequence>
<gene>
    <name evidence="4" type="ORF">BS50DRAFT_504338</name>
</gene>
<proteinExistence type="inferred from homology"/>
<dbReference type="InterPro" id="IPR000639">
    <property type="entry name" value="Epox_hydrolase-like"/>
</dbReference>
<feature type="domain" description="AB hydrolase-1" evidence="3">
    <location>
        <begin position="45"/>
        <end position="315"/>
    </location>
</feature>
<keyword evidence="1 4" id="KW-0378">Hydrolase</keyword>
<evidence type="ECO:0000256" key="2">
    <source>
        <dbReference type="ARBA" id="ARBA00038334"/>
    </source>
</evidence>
<evidence type="ECO:0000313" key="4">
    <source>
        <dbReference type="EMBL" id="PSN61420.1"/>
    </source>
</evidence>
<dbReference type="PANTHER" id="PTHR43329">
    <property type="entry name" value="EPOXIDE HYDROLASE"/>
    <property type="match status" value="1"/>
</dbReference>
<evidence type="ECO:0000259" key="3">
    <source>
        <dbReference type="Pfam" id="PF12697"/>
    </source>
</evidence>
<dbReference type="AlphaFoldDB" id="A0A2T2N7R2"/>
<dbReference type="OrthoDB" id="408373at2759"/>
<dbReference type="PRINTS" id="PR00412">
    <property type="entry name" value="EPOXHYDRLASE"/>
</dbReference>